<dbReference type="RefSeq" id="WP_177191980.1">
    <property type="nucleotide sequence ID" value="NZ_FOXQ01000019.1"/>
</dbReference>
<proteinExistence type="predicted"/>
<feature type="compositionally biased region" description="Polar residues" evidence="1">
    <location>
        <begin position="14"/>
        <end position="26"/>
    </location>
</feature>
<gene>
    <name evidence="2" type="ORF">SAMN05444277_11928</name>
</gene>
<dbReference type="AlphaFoldDB" id="A0A1I5ZDH6"/>
<evidence type="ECO:0000313" key="3">
    <source>
        <dbReference type="Proteomes" id="UP000199031"/>
    </source>
</evidence>
<evidence type="ECO:0000256" key="1">
    <source>
        <dbReference type="SAM" id="MobiDB-lite"/>
    </source>
</evidence>
<keyword evidence="3" id="KW-1185">Reference proteome</keyword>
<organism evidence="2 3">
    <name type="scientific">Parafilimonas terrae</name>
    <dbReference type="NCBI Taxonomy" id="1465490"/>
    <lineage>
        <taxon>Bacteria</taxon>
        <taxon>Pseudomonadati</taxon>
        <taxon>Bacteroidota</taxon>
        <taxon>Chitinophagia</taxon>
        <taxon>Chitinophagales</taxon>
        <taxon>Chitinophagaceae</taxon>
        <taxon>Parafilimonas</taxon>
    </lineage>
</organism>
<name>A0A1I5ZDH6_9BACT</name>
<reference evidence="2 3" key="1">
    <citation type="submission" date="2016-10" db="EMBL/GenBank/DDBJ databases">
        <authorList>
            <person name="de Groot N.N."/>
        </authorList>
    </citation>
    <scope>NUCLEOTIDE SEQUENCE [LARGE SCALE GENOMIC DNA]</scope>
    <source>
        <strain evidence="2 3">DSM 28286</strain>
    </source>
</reference>
<feature type="region of interest" description="Disordered" evidence="1">
    <location>
        <begin position="1"/>
        <end position="50"/>
    </location>
</feature>
<evidence type="ECO:0000313" key="2">
    <source>
        <dbReference type="EMBL" id="SFQ54177.1"/>
    </source>
</evidence>
<dbReference type="STRING" id="1465490.SAMN05444277_11928"/>
<dbReference type="EMBL" id="FOXQ01000019">
    <property type="protein sequence ID" value="SFQ54177.1"/>
    <property type="molecule type" value="Genomic_DNA"/>
</dbReference>
<sequence length="50" mass="5146">MSLPVNNKKAANKGQKSQAASGSNSKFIKANSKPDGAKQKVRSTGANRGS</sequence>
<accession>A0A1I5ZDH6</accession>
<protein>
    <submittedName>
        <fullName evidence="2">Uncharacterized protein</fullName>
    </submittedName>
</protein>
<dbReference type="Proteomes" id="UP000199031">
    <property type="component" value="Unassembled WGS sequence"/>
</dbReference>